<sequence length="82" mass="9349">MATNPISDTEITELHDFFHAHTDRLPETLLISPAETVNNVRNLVNDTFAILNLEGIPDRIRNMRINMLRKIRVALQKEGIGI</sequence>
<name>A0A1N7QY32_9BACT</name>
<keyword evidence="3" id="KW-1185">Reference proteome</keyword>
<dbReference type="EMBL" id="FTOR01000007">
    <property type="protein sequence ID" value="SIT27756.1"/>
    <property type="molecule type" value="Genomic_DNA"/>
</dbReference>
<dbReference type="InterPro" id="IPR054238">
    <property type="entry name" value="DUF6965"/>
</dbReference>
<dbReference type="AlphaFoldDB" id="A0A1N7QY32"/>
<dbReference type="Pfam" id="PF22292">
    <property type="entry name" value="DUF6965"/>
    <property type="match status" value="1"/>
</dbReference>
<evidence type="ECO:0000313" key="2">
    <source>
        <dbReference type="EMBL" id="SIT27756.1"/>
    </source>
</evidence>
<dbReference type="OrthoDB" id="678732at2"/>
<dbReference type="Proteomes" id="UP000186917">
    <property type="component" value="Unassembled WGS sequence"/>
</dbReference>
<feature type="domain" description="DUF6965" evidence="1">
    <location>
        <begin position="10"/>
        <end position="77"/>
    </location>
</feature>
<accession>A0A1N7QY32</accession>
<gene>
    <name evidence="2" type="ORF">SAMN05421788_107310</name>
</gene>
<evidence type="ECO:0000313" key="3">
    <source>
        <dbReference type="Proteomes" id="UP000186917"/>
    </source>
</evidence>
<dbReference type="RefSeq" id="WP_076380951.1">
    <property type="nucleotide sequence ID" value="NZ_AP017422.1"/>
</dbReference>
<organism evidence="2 3">
    <name type="scientific">Filimonas lacunae</name>
    <dbReference type="NCBI Taxonomy" id="477680"/>
    <lineage>
        <taxon>Bacteria</taxon>
        <taxon>Pseudomonadati</taxon>
        <taxon>Bacteroidota</taxon>
        <taxon>Chitinophagia</taxon>
        <taxon>Chitinophagales</taxon>
        <taxon>Chitinophagaceae</taxon>
        <taxon>Filimonas</taxon>
    </lineage>
</organism>
<proteinExistence type="predicted"/>
<protein>
    <recommendedName>
        <fullName evidence="1">DUF6965 domain-containing protein</fullName>
    </recommendedName>
</protein>
<reference evidence="3" key="1">
    <citation type="submission" date="2017-01" db="EMBL/GenBank/DDBJ databases">
        <authorList>
            <person name="Varghese N."/>
            <person name="Submissions S."/>
        </authorList>
    </citation>
    <scope>NUCLEOTIDE SEQUENCE [LARGE SCALE GENOMIC DNA]</scope>
    <source>
        <strain evidence="3">DSM 21054</strain>
    </source>
</reference>
<evidence type="ECO:0000259" key="1">
    <source>
        <dbReference type="Pfam" id="PF22292"/>
    </source>
</evidence>